<accession>A0A553RJL5</accession>
<evidence type="ECO:0000256" key="1">
    <source>
        <dbReference type="SAM" id="MobiDB-lite"/>
    </source>
</evidence>
<dbReference type="AlphaFoldDB" id="A0A553RJL5"/>
<feature type="region of interest" description="Disordered" evidence="1">
    <location>
        <begin position="1"/>
        <end position="26"/>
    </location>
</feature>
<dbReference type="OrthoDB" id="17346at2759"/>
<dbReference type="EMBL" id="SRMA01023984">
    <property type="protein sequence ID" value="TRZ02367.1"/>
    <property type="molecule type" value="Genomic_DNA"/>
</dbReference>
<comment type="caution">
    <text evidence="2">The sequence shown here is derived from an EMBL/GenBank/DDBJ whole genome shotgun (WGS) entry which is preliminary data.</text>
</comment>
<organism evidence="2 3">
    <name type="scientific">Danionella cerebrum</name>
    <dbReference type="NCBI Taxonomy" id="2873325"/>
    <lineage>
        <taxon>Eukaryota</taxon>
        <taxon>Metazoa</taxon>
        <taxon>Chordata</taxon>
        <taxon>Craniata</taxon>
        <taxon>Vertebrata</taxon>
        <taxon>Euteleostomi</taxon>
        <taxon>Actinopterygii</taxon>
        <taxon>Neopterygii</taxon>
        <taxon>Teleostei</taxon>
        <taxon>Ostariophysi</taxon>
        <taxon>Cypriniformes</taxon>
        <taxon>Danionidae</taxon>
        <taxon>Danioninae</taxon>
        <taxon>Danionella</taxon>
    </lineage>
</organism>
<proteinExistence type="predicted"/>
<evidence type="ECO:0000313" key="3">
    <source>
        <dbReference type="Proteomes" id="UP000316079"/>
    </source>
</evidence>
<feature type="compositionally biased region" description="Polar residues" evidence="1">
    <location>
        <begin position="1"/>
        <end position="10"/>
    </location>
</feature>
<sequence length="303" mass="33961">MERRSSSSIKQPGEEAPSGNRPTPLRTPSAFHARCSMVYALLQYVIGSRTHQMQERSSVCVCVCVCGRDRVFLARVLVCVCALSSLQLTHKRAQEDTVPLAAHRGVWDESNAFIPPELQTQTEMIQIHMTQFGLRCFCWTESFLIFGKLENDLLAGDHLTPYAHSLIEALGRTNITPSLRRDPDAFTQLQLLLCSGGVKQVALSICFTHSFTCQGLICLCWGTEQKKRKNKKKASLTPVMRREQCVPKPSTTASRGLVISLLLQESPHPLGEIEHCVREHLSSGADGEKEGVRERDEERKMRE</sequence>
<protein>
    <submittedName>
        <fullName evidence="2">Uncharacterized protein</fullName>
    </submittedName>
</protein>
<gene>
    <name evidence="2" type="ORF">DNTS_019010</name>
</gene>
<name>A0A553RJL5_9TELE</name>
<keyword evidence="3" id="KW-1185">Reference proteome</keyword>
<evidence type="ECO:0000313" key="2">
    <source>
        <dbReference type="EMBL" id="TRZ02367.1"/>
    </source>
</evidence>
<feature type="region of interest" description="Disordered" evidence="1">
    <location>
        <begin position="279"/>
        <end position="303"/>
    </location>
</feature>
<reference evidence="2 3" key="1">
    <citation type="journal article" date="2019" name="Sci. Data">
        <title>Hybrid genome assembly and annotation of Danionella translucida.</title>
        <authorList>
            <person name="Kadobianskyi M."/>
            <person name="Schulze L."/>
            <person name="Schuelke M."/>
            <person name="Judkewitz B."/>
        </authorList>
    </citation>
    <scope>NUCLEOTIDE SEQUENCE [LARGE SCALE GENOMIC DNA]</scope>
    <source>
        <strain evidence="2 3">Bolton</strain>
    </source>
</reference>
<dbReference type="Proteomes" id="UP000316079">
    <property type="component" value="Unassembled WGS sequence"/>
</dbReference>